<dbReference type="InterPro" id="IPR005493">
    <property type="entry name" value="RraA/RraA-like"/>
</dbReference>
<dbReference type="GeneID" id="80884003"/>
<evidence type="ECO:0000256" key="1">
    <source>
        <dbReference type="PIRSR" id="PIRSR605493-1"/>
    </source>
</evidence>
<dbReference type="AlphaFoldDB" id="A0AAD7VPF9"/>
<evidence type="ECO:0000313" key="3">
    <source>
        <dbReference type="Proteomes" id="UP001217417"/>
    </source>
</evidence>
<dbReference type="RefSeq" id="XP_056040151.1">
    <property type="nucleotide sequence ID" value="XM_056188837.1"/>
</dbReference>
<protein>
    <submittedName>
        <fullName evidence="2">Ribonuclease E inhibitor RraA/Dimethylmenaquinone methyltransferase</fullName>
    </submittedName>
</protein>
<proteinExistence type="predicted"/>
<dbReference type="InterPro" id="IPR036704">
    <property type="entry name" value="RraA/RraA-like_sf"/>
</dbReference>
<feature type="binding site" evidence="1">
    <location>
        <position position="125"/>
    </location>
    <ligand>
        <name>Mg(2+)</name>
        <dbReference type="ChEBI" id="CHEBI:18420"/>
    </ligand>
</feature>
<dbReference type="Proteomes" id="UP001217417">
    <property type="component" value="Unassembled WGS sequence"/>
</dbReference>
<comment type="caution">
    <text evidence="2">The sequence shown here is derived from an EMBL/GenBank/DDBJ whole genome shotgun (WGS) entry which is preliminary data.</text>
</comment>
<dbReference type="Gene3D" id="3.50.30.40">
    <property type="entry name" value="Ribonuclease E inhibitor RraA/RraA-like"/>
    <property type="match status" value="1"/>
</dbReference>
<dbReference type="GO" id="GO:0008948">
    <property type="term" value="F:oxaloacetate decarboxylase activity"/>
    <property type="evidence" value="ECO:0007669"/>
    <property type="project" value="TreeGrafter"/>
</dbReference>
<keyword evidence="1" id="KW-0460">Magnesium</keyword>
<organism evidence="2 3">
    <name type="scientific">Lipomyces tetrasporus</name>
    <dbReference type="NCBI Taxonomy" id="54092"/>
    <lineage>
        <taxon>Eukaryota</taxon>
        <taxon>Fungi</taxon>
        <taxon>Dikarya</taxon>
        <taxon>Ascomycota</taxon>
        <taxon>Saccharomycotina</taxon>
        <taxon>Lipomycetes</taxon>
        <taxon>Lipomycetales</taxon>
        <taxon>Lipomycetaceae</taxon>
        <taxon>Lipomyces</taxon>
    </lineage>
</organism>
<gene>
    <name evidence="2" type="ORF">POJ06DRAFT_263174</name>
</gene>
<dbReference type="EMBL" id="JARPMG010000013">
    <property type="protein sequence ID" value="KAJ8096701.1"/>
    <property type="molecule type" value="Genomic_DNA"/>
</dbReference>
<feature type="binding site" evidence="1">
    <location>
        <begin position="102"/>
        <end position="105"/>
    </location>
    <ligand>
        <name>substrate</name>
    </ligand>
</feature>
<reference evidence="2" key="1">
    <citation type="submission" date="2023-03" db="EMBL/GenBank/DDBJ databases">
        <title>Near-Complete genome sequence of Lipomyces tetrasporous NRRL Y-64009, an oleaginous yeast capable of growing on lignocellulosic hydrolysates.</title>
        <authorList>
            <consortium name="Lawrence Berkeley National Laboratory"/>
            <person name="Jagtap S.S."/>
            <person name="Liu J.-J."/>
            <person name="Walukiewicz H.E."/>
            <person name="Pangilinan J."/>
            <person name="Lipzen A."/>
            <person name="Ahrendt S."/>
            <person name="Koriabine M."/>
            <person name="Cobaugh K."/>
            <person name="Salamov A."/>
            <person name="Yoshinaga Y."/>
            <person name="Ng V."/>
            <person name="Daum C."/>
            <person name="Grigoriev I.V."/>
            <person name="Slininger P.J."/>
            <person name="Dien B.S."/>
            <person name="Jin Y.-S."/>
            <person name="Rao C.V."/>
        </authorList>
    </citation>
    <scope>NUCLEOTIDE SEQUENCE</scope>
    <source>
        <strain evidence="2">NRRL Y-64009</strain>
    </source>
</reference>
<evidence type="ECO:0000313" key="2">
    <source>
        <dbReference type="EMBL" id="KAJ8096701.1"/>
    </source>
</evidence>
<dbReference type="GO" id="GO:0046872">
    <property type="term" value="F:metal ion binding"/>
    <property type="evidence" value="ECO:0007669"/>
    <property type="project" value="UniProtKB-KW"/>
</dbReference>
<dbReference type="SUPFAM" id="SSF89562">
    <property type="entry name" value="RraA-like"/>
    <property type="match status" value="1"/>
</dbReference>
<comment type="cofactor">
    <cofactor evidence="1">
        <name>Mg(2+)</name>
        <dbReference type="ChEBI" id="CHEBI:18420"/>
    </cofactor>
</comment>
<name>A0AAD7VPF9_9ASCO</name>
<feature type="binding site" evidence="1">
    <location>
        <position position="124"/>
    </location>
    <ligand>
        <name>Mg(2+)</name>
        <dbReference type="ChEBI" id="CHEBI:18420"/>
    </ligand>
</feature>
<keyword evidence="3" id="KW-1185">Reference proteome</keyword>
<dbReference type="CDD" id="cd16841">
    <property type="entry name" value="RraA_family"/>
    <property type="match status" value="1"/>
</dbReference>
<sequence>MVGVKPSASLVLALKSFATCDIGDALIKLKYPYGGFLDGITMFSPERQAGSTKIFGEAITVKMVDANDTTSPSLSKHFCDYNEAGKIMYISQPGGMYSACWGGLMTTRARYLGSQGVIVDGRFRDVLEQREMGFPVFARSMSILGSNGFTRASQVNVPVQFKDELWIHPGDFLMGDADGVVVVPAAQLEAVVQLCTERKQIDDLTFEALRNGEPIGDAIKRLRK</sequence>
<dbReference type="Pfam" id="PF03737">
    <property type="entry name" value="RraA-like"/>
    <property type="match status" value="1"/>
</dbReference>
<accession>A0AAD7VPF9</accession>
<keyword evidence="1" id="KW-0479">Metal-binding</keyword>
<dbReference type="PANTHER" id="PTHR33254:SF4">
    <property type="entry name" value="4-HYDROXY-4-METHYL-2-OXOGLUTARATE ALDOLASE 3-RELATED"/>
    <property type="match status" value="1"/>
</dbReference>
<dbReference type="PANTHER" id="PTHR33254">
    <property type="entry name" value="4-HYDROXY-4-METHYL-2-OXOGLUTARATE ALDOLASE 3-RELATED"/>
    <property type="match status" value="1"/>
</dbReference>
<dbReference type="GO" id="GO:0047443">
    <property type="term" value="F:4-hydroxy-4-methyl-2-oxoglutarate aldolase activity"/>
    <property type="evidence" value="ECO:0007669"/>
    <property type="project" value="TreeGrafter"/>
</dbReference>